<proteinExistence type="predicted"/>
<dbReference type="InterPro" id="IPR029480">
    <property type="entry name" value="Transpos_assoc"/>
</dbReference>
<accession>A0A7J6GD52</accession>
<reference evidence="2 3" key="1">
    <citation type="journal article" date="2020" name="bioRxiv">
        <title>Sequence and annotation of 42 cannabis genomes reveals extensive copy number variation in cannabinoid synthesis and pathogen resistance genes.</title>
        <authorList>
            <person name="Mckernan K.J."/>
            <person name="Helbert Y."/>
            <person name="Kane L.T."/>
            <person name="Ebling H."/>
            <person name="Zhang L."/>
            <person name="Liu B."/>
            <person name="Eaton Z."/>
            <person name="Mclaughlin S."/>
            <person name="Kingan S."/>
            <person name="Baybayan P."/>
            <person name="Concepcion G."/>
            <person name="Jordan M."/>
            <person name="Riva A."/>
            <person name="Barbazuk W."/>
            <person name="Harkins T."/>
        </authorList>
    </citation>
    <scope>NUCLEOTIDE SEQUENCE [LARGE SCALE GENOMIC DNA]</scope>
    <source>
        <strain evidence="3">cv. Jamaican Lion 4</strain>
        <tissue evidence="2">Leaf</tissue>
    </source>
</reference>
<dbReference type="EMBL" id="JAATIP010000064">
    <property type="protein sequence ID" value="KAF4380758.1"/>
    <property type="molecule type" value="Genomic_DNA"/>
</dbReference>
<feature type="domain" description="Transposase-associated" evidence="1">
    <location>
        <begin position="42"/>
        <end position="114"/>
    </location>
</feature>
<evidence type="ECO:0000313" key="3">
    <source>
        <dbReference type="Proteomes" id="UP000525078"/>
    </source>
</evidence>
<evidence type="ECO:0000313" key="2">
    <source>
        <dbReference type="EMBL" id="KAF4380758.1"/>
    </source>
</evidence>
<gene>
    <name evidence="2" type="ORF">F8388_017112</name>
</gene>
<comment type="caution">
    <text evidence="2">The sequence shown here is derived from an EMBL/GenBank/DDBJ whole genome shotgun (WGS) entry which is preliminary data.</text>
</comment>
<dbReference type="Pfam" id="PF13963">
    <property type="entry name" value="Transpos_assoc"/>
    <property type="match status" value="1"/>
</dbReference>
<sequence length="121" mass="14472">MCTDDFSIKLDHSLFVEIDRWGNRFIHGDFWQLNNLDIMFDKSWLRFNRASNEYKEGARSFVETIEKEANYPEKLLCPCKFCRNLSHQKVNLLYEHLVINGIDPTYTVWFHHGEEAPRMLS</sequence>
<organism evidence="2 3">
    <name type="scientific">Cannabis sativa</name>
    <name type="common">Hemp</name>
    <name type="synonym">Marijuana</name>
    <dbReference type="NCBI Taxonomy" id="3483"/>
    <lineage>
        <taxon>Eukaryota</taxon>
        <taxon>Viridiplantae</taxon>
        <taxon>Streptophyta</taxon>
        <taxon>Embryophyta</taxon>
        <taxon>Tracheophyta</taxon>
        <taxon>Spermatophyta</taxon>
        <taxon>Magnoliopsida</taxon>
        <taxon>eudicotyledons</taxon>
        <taxon>Gunneridae</taxon>
        <taxon>Pentapetalae</taxon>
        <taxon>rosids</taxon>
        <taxon>fabids</taxon>
        <taxon>Rosales</taxon>
        <taxon>Cannabaceae</taxon>
        <taxon>Cannabis</taxon>
    </lineage>
</organism>
<dbReference type="Proteomes" id="UP000525078">
    <property type="component" value="Unassembled WGS sequence"/>
</dbReference>
<name>A0A7J6GD52_CANSA</name>
<evidence type="ECO:0000259" key="1">
    <source>
        <dbReference type="Pfam" id="PF13963"/>
    </source>
</evidence>
<dbReference type="AlphaFoldDB" id="A0A7J6GD52"/>
<protein>
    <recommendedName>
        <fullName evidence="1">Transposase-associated domain-containing protein</fullName>
    </recommendedName>
</protein>